<dbReference type="AlphaFoldDB" id="A0A448MQ88"/>
<dbReference type="EMBL" id="LR134405">
    <property type="protein sequence ID" value="VEH67203.1"/>
    <property type="molecule type" value="Genomic_DNA"/>
</dbReference>
<organism evidence="1 2">
    <name type="scientific">Rodentibacter pneumotropicus</name>
    <dbReference type="NCBI Taxonomy" id="758"/>
    <lineage>
        <taxon>Bacteria</taxon>
        <taxon>Pseudomonadati</taxon>
        <taxon>Pseudomonadota</taxon>
        <taxon>Gammaproteobacteria</taxon>
        <taxon>Pasteurellales</taxon>
        <taxon>Pasteurellaceae</taxon>
        <taxon>Rodentibacter</taxon>
    </lineage>
</organism>
<dbReference type="KEGG" id="rpne:NCTC8284_02389"/>
<gene>
    <name evidence="1" type="ORF">NCTC8284_02389</name>
</gene>
<name>A0A448MQ88_9PAST</name>
<evidence type="ECO:0000313" key="2">
    <source>
        <dbReference type="Proteomes" id="UP000278733"/>
    </source>
</evidence>
<protein>
    <submittedName>
        <fullName evidence="1">Uncharacterized protein</fullName>
    </submittedName>
</protein>
<reference evidence="1 2" key="1">
    <citation type="submission" date="2018-12" db="EMBL/GenBank/DDBJ databases">
        <authorList>
            <consortium name="Pathogen Informatics"/>
        </authorList>
    </citation>
    <scope>NUCLEOTIDE SEQUENCE [LARGE SCALE GENOMIC DNA]</scope>
    <source>
        <strain evidence="1 2">NCTC8284</strain>
    </source>
</reference>
<proteinExistence type="predicted"/>
<dbReference type="Proteomes" id="UP000278733">
    <property type="component" value="Chromosome"/>
</dbReference>
<accession>A0A448MQ88</accession>
<sequence length="48" mass="5681">MKEIQVSENTAFILPYQQLNLIAQLLPQIYGYFHKTLNNDLNMLIEKK</sequence>
<evidence type="ECO:0000313" key="1">
    <source>
        <dbReference type="EMBL" id="VEH67203.1"/>
    </source>
</evidence>